<dbReference type="AlphaFoldDB" id="A0A6I6CAL0"/>
<organism evidence="1 2">
    <name type="scientific">Spiroplasma tabanidicola</name>
    <dbReference type="NCBI Taxonomy" id="324079"/>
    <lineage>
        <taxon>Bacteria</taxon>
        <taxon>Bacillati</taxon>
        <taxon>Mycoplasmatota</taxon>
        <taxon>Mollicutes</taxon>
        <taxon>Entomoplasmatales</taxon>
        <taxon>Spiroplasmataceae</taxon>
        <taxon>Spiroplasma</taxon>
    </lineage>
</organism>
<dbReference type="Proteomes" id="UP000424468">
    <property type="component" value="Chromosome"/>
</dbReference>
<dbReference type="KEGG" id="stab:STABA_v1c05920"/>
<evidence type="ECO:0000313" key="1">
    <source>
        <dbReference type="EMBL" id="QGS51955.1"/>
    </source>
</evidence>
<accession>A0A6I6CAL0</accession>
<protein>
    <recommendedName>
        <fullName evidence="3">DUF4238 domain-containing protein</fullName>
    </recommendedName>
</protein>
<dbReference type="EMBL" id="CP046276">
    <property type="protein sequence ID" value="QGS51955.1"/>
    <property type="molecule type" value="Genomic_DNA"/>
</dbReference>
<reference evidence="1 2" key="1">
    <citation type="submission" date="2019-11" db="EMBL/GenBank/DDBJ databases">
        <title>Complete genome sequence of Spiroplasma tabanidicola TAUS-1 (DSM 22603).</title>
        <authorList>
            <person name="Huang C.-T."/>
            <person name="Lin Y.-C."/>
            <person name="Kuo C.-H."/>
        </authorList>
    </citation>
    <scope>NUCLEOTIDE SEQUENCE [LARGE SCALE GENOMIC DNA]</scope>
    <source>
        <strain evidence="1 2">TAUS-1</strain>
    </source>
</reference>
<name>A0A6I6CAL0_9MOLU</name>
<keyword evidence="2" id="KW-1185">Reference proteome</keyword>
<proteinExistence type="predicted"/>
<gene>
    <name evidence="1" type="ORF">STABA_v1c05920</name>
</gene>
<dbReference type="RefSeq" id="WP_156006433.1">
    <property type="nucleotide sequence ID" value="NZ_CP046276.1"/>
</dbReference>
<dbReference type="OrthoDB" id="388106at2"/>
<evidence type="ECO:0008006" key="3">
    <source>
        <dbReference type="Google" id="ProtNLM"/>
    </source>
</evidence>
<evidence type="ECO:0000313" key="2">
    <source>
        <dbReference type="Proteomes" id="UP000424468"/>
    </source>
</evidence>
<sequence length="355" mass="42097">MKGPEKKVQKKVKRNLLLPSDFLDKWISTKDDGSKCFRYIDFSSDSVVEVEVENEPIIEMLFSWDDSFDIEKIHKQYNQIAKIGKAIFERRIDKKDKEIKITGKELLFVKYFYFLVCLLNGEYKYSFVEYEKNYRVFDAINQDAPMEVRKSILSIISYTLFDMYDYIFTPRIFESLYEYVEKSDVNFVNQEYKKQIIVPPNSFKDFNYKFLDVYFHNIVNNTFIKIFKVSPLDRTSFILTNKTIAGFIDEKTKINILSVFVVDPRFAIGLVNLGPGRGEYRPLFKYLIGDNKIDNNSIPSCVKPELEIEENGIYLSEEQKFIFKAFELTDKQVKLVNDCLRYRDLKIDFDLFVNY</sequence>